<name>A0A106EHS9_9BURK</name>
<organism evidence="2 3">
    <name type="scientific">Burkholderia territorii</name>
    <dbReference type="NCBI Taxonomy" id="1503055"/>
    <lineage>
        <taxon>Bacteria</taxon>
        <taxon>Pseudomonadati</taxon>
        <taxon>Pseudomonadota</taxon>
        <taxon>Betaproteobacteria</taxon>
        <taxon>Burkholderiales</taxon>
        <taxon>Burkholderiaceae</taxon>
        <taxon>Burkholderia</taxon>
        <taxon>Burkholderia cepacia complex</taxon>
    </lineage>
</organism>
<dbReference type="Proteomes" id="UP000062317">
    <property type="component" value="Unassembled WGS sequence"/>
</dbReference>
<feature type="compositionally biased region" description="Polar residues" evidence="1">
    <location>
        <begin position="1"/>
        <end position="12"/>
    </location>
</feature>
<evidence type="ECO:0000313" key="3">
    <source>
        <dbReference type="Proteomes" id="UP000062317"/>
    </source>
</evidence>
<dbReference type="EMBL" id="LPEQ01000073">
    <property type="protein sequence ID" value="KVV47368.1"/>
    <property type="molecule type" value="Genomic_DNA"/>
</dbReference>
<gene>
    <name evidence="2" type="ORF">WT27_05410</name>
</gene>
<proteinExistence type="predicted"/>
<evidence type="ECO:0000313" key="2">
    <source>
        <dbReference type="EMBL" id="KVV47368.1"/>
    </source>
</evidence>
<comment type="caution">
    <text evidence="2">The sequence shown here is derived from an EMBL/GenBank/DDBJ whole genome shotgun (WGS) entry which is preliminary data.</text>
</comment>
<feature type="region of interest" description="Disordered" evidence="1">
    <location>
        <begin position="1"/>
        <end position="68"/>
    </location>
</feature>
<protein>
    <submittedName>
        <fullName evidence="2">Uncharacterized protein</fullName>
    </submittedName>
</protein>
<reference evidence="2 3" key="1">
    <citation type="submission" date="2015-11" db="EMBL/GenBank/DDBJ databases">
        <title>Expanding the genomic diversity of Burkholderia species for the development of highly accurate diagnostics.</title>
        <authorList>
            <person name="Sahl J."/>
            <person name="Keim P."/>
            <person name="Wagner D."/>
        </authorList>
    </citation>
    <scope>NUCLEOTIDE SEQUENCE [LARGE SCALE GENOMIC DNA]</scope>
    <source>
        <strain evidence="2 3">MSMB1301WGS</strain>
    </source>
</reference>
<accession>A0A106EHS9</accession>
<sequence>MTSINADASASRNPRIEPGIEGDSGTHSADRRANAHAGPPRSAVGRRARFAANRTIDSNAARVTAAPP</sequence>
<evidence type="ECO:0000256" key="1">
    <source>
        <dbReference type="SAM" id="MobiDB-lite"/>
    </source>
</evidence>
<dbReference type="AlphaFoldDB" id="A0A106EHS9"/>
<keyword evidence="3" id="KW-1185">Reference proteome</keyword>